<gene>
    <name evidence="1" type="ORF">IM676_18515</name>
</gene>
<evidence type="ECO:0000313" key="1">
    <source>
        <dbReference type="EMBL" id="QOV22616.1"/>
    </source>
</evidence>
<dbReference type="AlphaFoldDB" id="A0A7S6RD45"/>
<dbReference type="Proteomes" id="UP000593846">
    <property type="component" value="Chromosome"/>
</dbReference>
<organism evidence="1 2">
    <name type="scientific">Anabaenopsis elenkinii CCIBt3563</name>
    <dbReference type="NCBI Taxonomy" id="2779889"/>
    <lineage>
        <taxon>Bacteria</taxon>
        <taxon>Bacillati</taxon>
        <taxon>Cyanobacteriota</taxon>
        <taxon>Cyanophyceae</taxon>
        <taxon>Nostocales</taxon>
        <taxon>Nodulariaceae</taxon>
        <taxon>Anabaenopsis</taxon>
    </lineage>
</organism>
<keyword evidence="2" id="KW-1185">Reference proteome</keyword>
<dbReference type="RefSeq" id="WP_200988238.1">
    <property type="nucleotide sequence ID" value="NZ_CP063311.1"/>
</dbReference>
<name>A0A7S6RD45_9CYAN</name>
<sequence length="78" mass="8397">MPKVKLQGRTIEFYGIATLARILLLKAIDLYNASAKVITGGRVPIRGTVCSQRRRSGGGLMFLASTQDTTYLPIVGAT</sequence>
<accession>A0A7S6RD45</accession>
<proteinExistence type="predicted"/>
<protein>
    <submittedName>
        <fullName evidence="1">Uncharacterized protein</fullName>
    </submittedName>
</protein>
<dbReference type="EMBL" id="CP063311">
    <property type="protein sequence ID" value="QOV22616.1"/>
    <property type="molecule type" value="Genomic_DNA"/>
</dbReference>
<evidence type="ECO:0000313" key="2">
    <source>
        <dbReference type="Proteomes" id="UP000593846"/>
    </source>
</evidence>
<dbReference type="KEGG" id="aee:IM676_18515"/>
<reference evidence="2" key="1">
    <citation type="submission" date="2020-10" db="EMBL/GenBank/DDBJ databases">
        <title>Genome-based taxonomic classification of the species Anabaenopsis elenkinii.</title>
        <authorList>
            <person name="Delbaje E."/>
            <person name="Andreote A.P.D."/>
            <person name="Pellegrinetti T.A."/>
            <person name="Cruz R.B."/>
            <person name="Branco L.H.Z."/>
            <person name="Fiore M.F."/>
        </authorList>
    </citation>
    <scope>NUCLEOTIDE SEQUENCE [LARGE SCALE GENOMIC DNA]</scope>
    <source>
        <strain evidence="2">CCIBt3563</strain>
    </source>
</reference>